<dbReference type="SUPFAM" id="SSF55159">
    <property type="entry name" value="eIF1-like"/>
    <property type="match status" value="1"/>
</dbReference>
<dbReference type="KEGG" id="goe:100897533"/>
<dbReference type="GeneID" id="100897533"/>
<dbReference type="GO" id="GO:0003743">
    <property type="term" value="F:translation initiation factor activity"/>
    <property type="evidence" value="ECO:0007669"/>
    <property type="project" value="UniProtKB-KW"/>
</dbReference>
<dbReference type="CTD" id="1939"/>
<dbReference type="Gene3D" id="3.10.400.20">
    <property type="match status" value="1"/>
</dbReference>
<dbReference type="Pfam" id="PF26292">
    <property type="entry name" value="PUA_elF2D"/>
    <property type="match status" value="1"/>
</dbReference>
<sequence length="581" mass="65500">MFLKPFKIKTNSQLKGSDRKTFRNALERCFPKMLEASAFPMTSKKDQVSQAKAVCHNGEIIQIYSIDGEPVAYESRTKWFLTIYGVWTAPDALPAVLTWGAVIRKLANGADLMAPGIVIREENEAAYLQLKVGQHVQIRVVSCAQAVGVGIMLMDGSEIVSKKLGKAVQVLQLYGDHLWEMGSKKEIEFNRNDQDEDSSDNQASEEEPVENSERVSNHSVASKEGPGKTELRLKETPLTEEEAAELEKAVREMNVEEDDPRSAQEKMDDLLKECFLSAIKTSHKQIQLPMLSNIFYSKYVQACAPEGQVLEVKKSSFKKVSTFLSEMKSLGYIDIKAEKKGVEHITEIKLDNLPVFKVRPEFFPKVRDTLTEREDNFSYQMPEIRQVFLVTAEVLPLLKGYARGSPISLEEIRAQVKQYVIDNGLQTEDKRIVQLEPVLAHIVLTRNEYDSQVTWETLNRRVLSKFTSAFELRFSNREPILRKGALEPISISVATRCGNKKVTLIHGFETFGIDPSAFAHQVQVGVSASTTVNPLPNSNKGFQQVLVQGNQVNFVAKLLFDTYKLPRVYVRGLEHAPKKKK</sequence>
<dbReference type="InterPro" id="IPR048248">
    <property type="entry name" value="PUA_eIF2d-like"/>
</dbReference>
<evidence type="ECO:0000313" key="5">
    <source>
        <dbReference type="RefSeq" id="XP_028966883.1"/>
    </source>
</evidence>
<gene>
    <name evidence="5" type="primary">LOC100897533</name>
</gene>
<feature type="domain" description="SUI1" evidence="3">
    <location>
        <begin position="489"/>
        <end position="563"/>
    </location>
</feature>
<keyword evidence="4" id="KW-1185">Reference proteome</keyword>
<keyword evidence="1" id="KW-0963">Cytoplasm</keyword>
<dbReference type="SUPFAM" id="SSF88697">
    <property type="entry name" value="PUA domain-like"/>
    <property type="match status" value="1"/>
</dbReference>
<dbReference type="CDD" id="cd11610">
    <property type="entry name" value="eIF2D_N"/>
    <property type="match status" value="1"/>
</dbReference>
<dbReference type="Gene3D" id="3.30.780.10">
    <property type="entry name" value="SUI1-like domain"/>
    <property type="match status" value="1"/>
</dbReference>
<reference evidence="5" key="1">
    <citation type="submission" date="2025-08" db="UniProtKB">
        <authorList>
            <consortium name="RefSeq"/>
        </authorList>
    </citation>
    <scope>IDENTIFICATION</scope>
</reference>
<dbReference type="InterPro" id="IPR004521">
    <property type="entry name" value="Uncharacterised_CHP00451"/>
</dbReference>
<dbReference type="InterPro" id="IPR001950">
    <property type="entry name" value="SUI1"/>
</dbReference>
<feature type="region of interest" description="Disordered" evidence="2">
    <location>
        <begin position="191"/>
        <end position="242"/>
    </location>
</feature>
<dbReference type="PROSITE" id="PS50296">
    <property type="entry name" value="SUI1"/>
    <property type="match status" value="1"/>
</dbReference>
<dbReference type="RefSeq" id="XP_028966883.1">
    <property type="nucleotide sequence ID" value="XM_029111050.1"/>
</dbReference>
<dbReference type="Pfam" id="PF25304">
    <property type="entry name" value="WHD_eIF2D"/>
    <property type="match status" value="1"/>
</dbReference>
<dbReference type="InterPro" id="IPR048247">
    <property type="entry name" value="eIF2D_N"/>
</dbReference>
<dbReference type="Pfam" id="PF01253">
    <property type="entry name" value="SUI1"/>
    <property type="match status" value="1"/>
</dbReference>
<dbReference type="InterPro" id="IPR039757">
    <property type="entry name" value="EIF2D"/>
</dbReference>
<dbReference type="CDD" id="cd21156">
    <property type="entry name" value="PUA_eIF2d-like"/>
    <property type="match status" value="1"/>
</dbReference>
<dbReference type="GO" id="GO:0003723">
    <property type="term" value="F:RNA binding"/>
    <property type="evidence" value="ECO:0007669"/>
    <property type="project" value="InterPro"/>
</dbReference>
<dbReference type="PANTHER" id="PTHR12217">
    <property type="entry name" value="EUKARYOTIC TRANSLATION INITIATION FACTOR 2D"/>
    <property type="match status" value="1"/>
</dbReference>
<dbReference type="InterPro" id="IPR015947">
    <property type="entry name" value="PUA-like_sf"/>
</dbReference>
<keyword evidence="5" id="KW-0396">Initiation factor</keyword>
<dbReference type="Pfam" id="PF26291">
    <property type="entry name" value="SWIB_eIF2D"/>
    <property type="match status" value="1"/>
</dbReference>
<dbReference type="InterPro" id="IPR039759">
    <property type="entry name" value="eIF2D_SUI1"/>
</dbReference>
<dbReference type="PANTHER" id="PTHR12217:SF4">
    <property type="entry name" value="EUKARYOTIC TRANSLATION INITIATION FACTOR 2D"/>
    <property type="match status" value="1"/>
</dbReference>
<dbReference type="InterPro" id="IPR036877">
    <property type="entry name" value="SUI1_dom_sf"/>
</dbReference>
<dbReference type="Proteomes" id="UP000694867">
    <property type="component" value="Unplaced"/>
</dbReference>
<feature type="compositionally biased region" description="Acidic residues" evidence="2">
    <location>
        <begin position="194"/>
        <end position="210"/>
    </location>
</feature>
<dbReference type="GO" id="GO:0005737">
    <property type="term" value="C:cytoplasm"/>
    <property type="evidence" value="ECO:0007669"/>
    <property type="project" value="UniProtKB-SubCell"/>
</dbReference>
<evidence type="ECO:0000256" key="2">
    <source>
        <dbReference type="SAM" id="MobiDB-lite"/>
    </source>
</evidence>
<evidence type="ECO:0000259" key="3">
    <source>
        <dbReference type="PROSITE" id="PS50296"/>
    </source>
</evidence>
<protein>
    <submittedName>
        <fullName evidence="5">Eukaryotic translation initiation factor 2D</fullName>
    </submittedName>
</protein>
<dbReference type="CDD" id="cd11608">
    <property type="entry name" value="eIF2D_C"/>
    <property type="match status" value="1"/>
</dbReference>
<dbReference type="PROSITE" id="PS50890">
    <property type="entry name" value="PUA"/>
    <property type="match status" value="1"/>
</dbReference>
<dbReference type="InterPro" id="IPR057429">
    <property type="entry name" value="WH_eIF2D"/>
</dbReference>
<dbReference type="Pfam" id="PF17832">
    <property type="entry name" value="Pre-PUA"/>
    <property type="match status" value="1"/>
</dbReference>
<accession>A0AAJ7SFC7</accession>
<dbReference type="InterPro" id="IPR041366">
    <property type="entry name" value="Pre-PUA"/>
</dbReference>
<keyword evidence="5" id="KW-0648">Protein biosynthesis</keyword>
<dbReference type="AlphaFoldDB" id="A0AAJ7SFC7"/>
<organism evidence="4 5">
    <name type="scientific">Galendromus occidentalis</name>
    <name type="common">western predatory mite</name>
    <dbReference type="NCBI Taxonomy" id="34638"/>
    <lineage>
        <taxon>Eukaryota</taxon>
        <taxon>Metazoa</taxon>
        <taxon>Ecdysozoa</taxon>
        <taxon>Arthropoda</taxon>
        <taxon>Chelicerata</taxon>
        <taxon>Arachnida</taxon>
        <taxon>Acari</taxon>
        <taxon>Parasitiformes</taxon>
        <taxon>Mesostigmata</taxon>
        <taxon>Gamasina</taxon>
        <taxon>Phytoseioidea</taxon>
        <taxon>Phytoseiidae</taxon>
        <taxon>Typhlodrominae</taxon>
        <taxon>Galendromus</taxon>
    </lineage>
</organism>
<dbReference type="GO" id="GO:0001731">
    <property type="term" value="P:formation of translation preinitiation complex"/>
    <property type="evidence" value="ECO:0007669"/>
    <property type="project" value="InterPro"/>
</dbReference>
<dbReference type="NCBIfam" id="TIGR00451">
    <property type="entry name" value="unchar_dom_2"/>
    <property type="match status" value="1"/>
</dbReference>
<evidence type="ECO:0000313" key="4">
    <source>
        <dbReference type="Proteomes" id="UP000694867"/>
    </source>
</evidence>
<feature type="compositionally biased region" description="Basic and acidic residues" evidence="2">
    <location>
        <begin position="225"/>
        <end position="237"/>
    </location>
</feature>
<dbReference type="InterPro" id="IPR058886">
    <property type="entry name" value="SWIB_eIF2D"/>
</dbReference>
<name>A0AAJ7SFC7_9ACAR</name>
<evidence type="ECO:0000256" key="1">
    <source>
        <dbReference type="ARBA" id="ARBA00022490"/>
    </source>
</evidence>
<proteinExistence type="predicted"/>